<dbReference type="Proteomes" id="UP001218188">
    <property type="component" value="Unassembled WGS sequence"/>
</dbReference>
<organism evidence="2 3">
    <name type="scientific">Mycena alexandri</name>
    <dbReference type="NCBI Taxonomy" id="1745969"/>
    <lineage>
        <taxon>Eukaryota</taxon>
        <taxon>Fungi</taxon>
        <taxon>Dikarya</taxon>
        <taxon>Basidiomycota</taxon>
        <taxon>Agaricomycotina</taxon>
        <taxon>Agaricomycetes</taxon>
        <taxon>Agaricomycetidae</taxon>
        <taxon>Agaricales</taxon>
        <taxon>Marasmiineae</taxon>
        <taxon>Mycenaceae</taxon>
        <taxon>Mycena</taxon>
    </lineage>
</organism>
<feature type="region of interest" description="Disordered" evidence="1">
    <location>
        <begin position="174"/>
        <end position="243"/>
    </location>
</feature>
<gene>
    <name evidence="2" type="ORF">C8F04DRAFT_1119233</name>
</gene>
<dbReference type="EMBL" id="JARJCM010000112">
    <property type="protein sequence ID" value="KAJ7028415.1"/>
    <property type="molecule type" value="Genomic_DNA"/>
</dbReference>
<feature type="region of interest" description="Disordered" evidence="1">
    <location>
        <begin position="327"/>
        <end position="355"/>
    </location>
</feature>
<reference evidence="2" key="1">
    <citation type="submission" date="2023-03" db="EMBL/GenBank/DDBJ databases">
        <title>Massive genome expansion in bonnet fungi (Mycena s.s.) driven by repeated elements and novel gene families across ecological guilds.</title>
        <authorList>
            <consortium name="Lawrence Berkeley National Laboratory"/>
            <person name="Harder C.B."/>
            <person name="Miyauchi S."/>
            <person name="Viragh M."/>
            <person name="Kuo A."/>
            <person name="Thoen E."/>
            <person name="Andreopoulos B."/>
            <person name="Lu D."/>
            <person name="Skrede I."/>
            <person name="Drula E."/>
            <person name="Henrissat B."/>
            <person name="Morin E."/>
            <person name="Kohler A."/>
            <person name="Barry K."/>
            <person name="LaButti K."/>
            <person name="Morin E."/>
            <person name="Salamov A."/>
            <person name="Lipzen A."/>
            <person name="Mereny Z."/>
            <person name="Hegedus B."/>
            <person name="Baldrian P."/>
            <person name="Stursova M."/>
            <person name="Weitz H."/>
            <person name="Taylor A."/>
            <person name="Grigoriev I.V."/>
            <person name="Nagy L.G."/>
            <person name="Martin F."/>
            <person name="Kauserud H."/>
        </authorList>
    </citation>
    <scope>NUCLEOTIDE SEQUENCE</scope>
    <source>
        <strain evidence="2">CBHHK200</strain>
    </source>
</reference>
<evidence type="ECO:0000313" key="3">
    <source>
        <dbReference type="Proteomes" id="UP001218188"/>
    </source>
</evidence>
<proteinExistence type="predicted"/>
<evidence type="ECO:0000256" key="1">
    <source>
        <dbReference type="SAM" id="MobiDB-lite"/>
    </source>
</evidence>
<feature type="compositionally biased region" description="Polar residues" evidence="1">
    <location>
        <begin position="227"/>
        <end position="243"/>
    </location>
</feature>
<feature type="compositionally biased region" description="Pro residues" evidence="1">
    <location>
        <begin position="336"/>
        <end position="346"/>
    </location>
</feature>
<evidence type="ECO:0000313" key="2">
    <source>
        <dbReference type="EMBL" id="KAJ7028415.1"/>
    </source>
</evidence>
<accession>A0AAD6WXM1</accession>
<protein>
    <submittedName>
        <fullName evidence="2">Uncharacterized protein</fullName>
    </submittedName>
</protein>
<name>A0AAD6WXM1_9AGAR</name>
<keyword evidence="3" id="KW-1185">Reference proteome</keyword>
<comment type="caution">
    <text evidence="2">The sequence shown here is derived from an EMBL/GenBank/DDBJ whole genome shotgun (WGS) entry which is preliminary data.</text>
</comment>
<feature type="non-terminal residue" evidence="2">
    <location>
        <position position="1"/>
    </location>
</feature>
<dbReference type="AlphaFoldDB" id="A0AAD6WXM1"/>
<sequence length="588" mass="64932">MGYGQTDALRPTSCNVFSLLYLPPSASRTSIRLLRRLKSTPTMEAVAFKIAGDVAAPVGTHIYETLKKQTGRAKFEKGKSTLNDGFAILCDEKAGGLLAPQERLKLLETHAQLVAVREGVDEITNTVYGSLAHRNTAKEFSSKAQKFRKNVETPTERAQMEYELRKAECEMAAGSKPIPKTSIDSEIPEQPVAEKRSSSTNSTGELTRKPTPLYPSSSGSRLAPVRSPQTQRTHSLPNPKTTSASYIHAADSAGEVKPALRRQRHILISSVETYTGRRTPMANSKSSLESQGPPCYISEATRTSDASEKRHHAASGAQRFQTAAPPLFNENSENVPLPPAVVPPEPSELSQHRLRHSRSRIALDGASPRRPHPLLPSVSEQDLESRYRSAHIANNSQATQSQQSMAAGSGAARNLTQVLASLPSSWEESRDPTQWAETSETWLHSDDNQNFAHGELFNPPMYWNILPPDENPPGYTPGDAHSVDGCPCQKPYPSAYQGRPCSNCRNRELVQPFVPSTQPTFPHPHLSHSQMPNHHTQPNFSQYNTCNSDDWGNRPQYPGSHNDRGHATQIEVRVQYPPIDYLRTTSYN</sequence>